<comment type="pathway">
    <text evidence="2 13">Bacterial outer membrane biogenesis; LPS core biosynthesis.</text>
</comment>
<protein>
    <recommendedName>
        <fullName evidence="5 13">3-deoxy-D-manno-octulosonic acid transferase</fullName>
        <shortName evidence="13">Kdo transferase</shortName>
        <ecNumber evidence="4 13">2.4.99.12</ecNumber>
    </recommendedName>
    <alternativeName>
        <fullName evidence="9 13">Lipid IV(A) 3-deoxy-D-manno-octulosonic acid transferase</fullName>
    </alternativeName>
</protein>
<accession>A0A1X9N6X6</accession>
<dbReference type="KEGG" id="osg:BST96_06805"/>
<dbReference type="FunFam" id="3.40.50.2000:FF:000032">
    <property type="entry name" value="3-deoxy-D-manno-octulosonic acid transferase"/>
    <property type="match status" value="1"/>
</dbReference>
<dbReference type="InterPro" id="IPR001296">
    <property type="entry name" value="Glyco_trans_1"/>
</dbReference>
<dbReference type="InterPro" id="IPR007507">
    <property type="entry name" value="Glycos_transf_N"/>
</dbReference>
<evidence type="ECO:0000256" key="11">
    <source>
        <dbReference type="PIRSR" id="PIRSR639901-1"/>
    </source>
</evidence>
<keyword evidence="13" id="KW-1133">Transmembrane helix</keyword>
<proteinExistence type="inferred from homology"/>
<dbReference type="Gene3D" id="3.40.50.11720">
    <property type="entry name" value="3-Deoxy-D-manno-octulosonic-acid transferase, N-terminal domain"/>
    <property type="match status" value="1"/>
</dbReference>
<evidence type="ECO:0000256" key="12">
    <source>
        <dbReference type="PIRSR" id="PIRSR639901-2"/>
    </source>
</evidence>
<dbReference type="Pfam" id="PF00534">
    <property type="entry name" value="Glycos_transf_1"/>
    <property type="match status" value="1"/>
</dbReference>
<dbReference type="InterPro" id="IPR039901">
    <property type="entry name" value="Kdotransferase"/>
</dbReference>
<evidence type="ECO:0000313" key="17">
    <source>
        <dbReference type="Proteomes" id="UP000193450"/>
    </source>
</evidence>
<keyword evidence="13" id="KW-0812">Transmembrane</keyword>
<organism evidence="16 17">
    <name type="scientific">Oceanicoccus sagamiensis</name>
    <dbReference type="NCBI Taxonomy" id="716816"/>
    <lineage>
        <taxon>Bacteria</taxon>
        <taxon>Pseudomonadati</taxon>
        <taxon>Pseudomonadota</taxon>
        <taxon>Gammaproteobacteria</taxon>
        <taxon>Cellvibrionales</taxon>
        <taxon>Spongiibacteraceae</taxon>
        <taxon>Oceanicoccus</taxon>
    </lineage>
</organism>
<comment type="subcellular location">
    <subcellularLocation>
        <location evidence="1">Cell inner membrane</location>
        <topology evidence="1">Single-pass membrane protein</topology>
        <orientation evidence="1">Cytoplasmic side</orientation>
    </subcellularLocation>
    <subcellularLocation>
        <location evidence="13">Cell membrane</location>
    </subcellularLocation>
</comment>
<dbReference type="SUPFAM" id="SSF53756">
    <property type="entry name" value="UDP-Glycosyltransferase/glycogen phosphorylase"/>
    <property type="match status" value="1"/>
</dbReference>
<feature type="active site" description="Proton acceptor" evidence="11">
    <location>
        <position position="60"/>
    </location>
</feature>
<dbReference type="Gene3D" id="3.40.50.2000">
    <property type="entry name" value="Glycogen Phosphorylase B"/>
    <property type="match status" value="1"/>
</dbReference>
<dbReference type="PANTHER" id="PTHR42755:SF1">
    <property type="entry name" value="3-DEOXY-D-MANNO-OCTULOSONIC ACID TRANSFERASE, MITOCHONDRIAL-RELATED"/>
    <property type="match status" value="1"/>
</dbReference>
<dbReference type="Pfam" id="PF04413">
    <property type="entry name" value="Glycos_transf_N"/>
    <property type="match status" value="1"/>
</dbReference>
<name>A0A1X9N6X6_9GAMM</name>
<evidence type="ECO:0000256" key="7">
    <source>
        <dbReference type="ARBA" id="ARBA00022679"/>
    </source>
</evidence>
<evidence type="ECO:0000256" key="9">
    <source>
        <dbReference type="ARBA" id="ARBA00031445"/>
    </source>
</evidence>
<keyword evidence="13" id="KW-0472">Membrane</keyword>
<dbReference type="EMBL" id="CP019343">
    <property type="protein sequence ID" value="ARN73848.1"/>
    <property type="molecule type" value="Genomic_DNA"/>
</dbReference>
<comment type="function">
    <text evidence="13">Involved in lipopolysaccharide (LPS) biosynthesis. Catalyzes the transfer of 3-deoxy-D-manno-octulosonate (Kdo) residue(s) from CMP-Kdo to lipid IV(A), the tetraacyldisaccharide-1,4'-bisphosphate precursor of lipid A.</text>
</comment>
<feature type="site" description="Transition state stabilizer" evidence="12">
    <location>
        <position position="208"/>
    </location>
</feature>
<sequence>MARYLYSLVFYLITPLILLRLWYRASKAPAYGQRIAERFGFFTAPKLTDTIWVHSVSVGETIAAAPLVKRLQQQHPHASIVVTTMTPTGSDRVKALFGDSVFHVYAPYDLPGAVQRFLKRIQPKLLVIMETELWPNTIHYCRQSSIPVVLANARLSEKSAAGYQRLSWLTGAMLNNLSKVVAQNQTDADRFLALGLPDDHVEVSGSIKFDVEIDNRLIAKAASLKDQWSQQGQRLILMAASTHQGEDEIILDAFKQVLNTLSDALLIIVPRHPERFDQVAGLCAGSFSTTRRSQSHTVDAQTQVLLGDTMGELLLLCGCADIVFVGGSLVDSGGHNMLEPAAWSLPLITGDSDFNFAEASRLLQQRSALLRVSDARMLAEKILMLGESEPLRQSMGTNARAVVDENRGALDRLLLAINALLKSIG</sequence>
<evidence type="ECO:0000256" key="5">
    <source>
        <dbReference type="ARBA" id="ARBA00019077"/>
    </source>
</evidence>
<dbReference type="STRING" id="716816.BST96_06805"/>
<keyword evidence="7 13" id="KW-0808">Transferase</keyword>
<feature type="domain" description="3-deoxy-D-manno-octulosonic-acid transferase N-terminal" evidence="15">
    <location>
        <begin position="33"/>
        <end position="211"/>
    </location>
</feature>
<dbReference type="GO" id="GO:0009244">
    <property type="term" value="P:lipopolysaccharide core region biosynthetic process"/>
    <property type="evidence" value="ECO:0007669"/>
    <property type="project" value="UniProtKB-UniRule"/>
</dbReference>
<evidence type="ECO:0000256" key="13">
    <source>
        <dbReference type="RuleBase" id="RU365103"/>
    </source>
</evidence>
<dbReference type="InterPro" id="IPR038107">
    <property type="entry name" value="Glycos_transf_N_sf"/>
</dbReference>
<dbReference type="FunFam" id="3.40.50.11720:FF:000001">
    <property type="entry name" value="3-deoxy-D-manno-octulosonic acid transferase"/>
    <property type="match status" value="1"/>
</dbReference>
<reference evidence="16 17" key="1">
    <citation type="submission" date="2016-11" db="EMBL/GenBank/DDBJ databases">
        <title>Trade-off between light-utilization and light-protection in marine flavobacteria.</title>
        <authorList>
            <person name="Kumagai Y."/>
        </authorList>
    </citation>
    <scope>NUCLEOTIDE SEQUENCE [LARGE SCALE GENOMIC DNA]</scope>
    <source>
        <strain evidence="16 17">NBRC 107125</strain>
    </source>
</reference>
<dbReference type="EC" id="2.4.99.12" evidence="4 13"/>
<dbReference type="NCBIfam" id="NF004388">
    <property type="entry name" value="PRK05749.1-4"/>
    <property type="match status" value="1"/>
</dbReference>
<keyword evidence="6" id="KW-0997">Cell inner membrane</keyword>
<keyword evidence="13" id="KW-1003">Cell membrane</keyword>
<evidence type="ECO:0000256" key="3">
    <source>
        <dbReference type="ARBA" id="ARBA00006380"/>
    </source>
</evidence>
<gene>
    <name evidence="16" type="ORF">BST96_06805</name>
</gene>
<dbReference type="GO" id="GO:0005886">
    <property type="term" value="C:plasma membrane"/>
    <property type="evidence" value="ECO:0007669"/>
    <property type="project" value="UniProtKB-SubCell"/>
</dbReference>
<evidence type="ECO:0000256" key="2">
    <source>
        <dbReference type="ARBA" id="ARBA00004713"/>
    </source>
</evidence>
<dbReference type="OrthoDB" id="9789797at2"/>
<keyword evidence="8" id="KW-0735">Signal-anchor</keyword>
<evidence type="ECO:0000256" key="6">
    <source>
        <dbReference type="ARBA" id="ARBA00022519"/>
    </source>
</evidence>
<dbReference type="UniPathway" id="UPA00958"/>
<dbReference type="Proteomes" id="UP000193450">
    <property type="component" value="Chromosome"/>
</dbReference>
<dbReference type="GO" id="GO:0043842">
    <property type="term" value="F:Kdo transferase activity"/>
    <property type="evidence" value="ECO:0007669"/>
    <property type="project" value="UniProtKB-EC"/>
</dbReference>
<feature type="transmembrane region" description="Helical" evidence="13">
    <location>
        <begin position="6"/>
        <end position="23"/>
    </location>
</feature>
<keyword evidence="17" id="KW-1185">Reference proteome</keyword>
<dbReference type="GO" id="GO:0009245">
    <property type="term" value="P:lipid A biosynthetic process"/>
    <property type="evidence" value="ECO:0007669"/>
    <property type="project" value="TreeGrafter"/>
</dbReference>
<evidence type="ECO:0000256" key="1">
    <source>
        <dbReference type="ARBA" id="ARBA00004388"/>
    </source>
</evidence>
<feature type="site" description="Transition state stabilizer" evidence="12">
    <location>
        <position position="130"/>
    </location>
</feature>
<evidence type="ECO:0000259" key="15">
    <source>
        <dbReference type="Pfam" id="PF04413"/>
    </source>
</evidence>
<feature type="domain" description="Glycosyl transferase family 1" evidence="14">
    <location>
        <begin position="251"/>
        <end position="401"/>
    </location>
</feature>
<dbReference type="AlphaFoldDB" id="A0A1X9N6X6"/>
<dbReference type="RefSeq" id="WP_085757968.1">
    <property type="nucleotide sequence ID" value="NZ_CP019343.1"/>
</dbReference>
<dbReference type="PANTHER" id="PTHR42755">
    <property type="entry name" value="3-DEOXY-MANNO-OCTULOSONATE CYTIDYLYLTRANSFERASE"/>
    <property type="match status" value="1"/>
</dbReference>
<comment type="similarity">
    <text evidence="3">Belongs to the glycosyltransferase group 1 family. Glycosyltransferase 30 subfamily.</text>
</comment>
<evidence type="ECO:0000259" key="14">
    <source>
        <dbReference type="Pfam" id="PF00534"/>
    </source>
</evidence>
<comment type="catalytic activity">
    <reaction evidence="10 13">
        <text>lipid IVA (E. coli) + CMP-3-deoxy-beta-D-manno-octulosonate = alpha-Kdo-(2-&gt;6)-lipid IVA (E. coli) + CMP + H(+)</text>
        <dbReference type="Rhea" id="RHEA:28066"/>
        <dbReference type="ChEBI" id="CHEBI:15378"/>
        <dbReference type="ChEBI" id="CHEBI:58603"/>
        <dbReference type="ChEBI" id="CHEBI:60364"/>
        <dbReference type="ChEBI" id="CHEBI:60377"/>
        <dbReference type="ChEBI" id="CHEBI:85987"/>
        <dbReference type="EC" id="2.4.99.12"/>
    </reaction>
</comment>
<evidence type="ECO:0000256" key="4">
    <source>
        <dbReference type="ARBA" id="ARBA00012621"/>
    </source>
</evidence>
<keyword evidence="13" id="KW-0448">Lipopolysaccharide biosynthesis</keyword>
<evidence type="ECO:0000313" key="16">
    <source>
        <dbReference type="EMBL" id="ARN73848.1"/>
    </source>
</evidence>
<evidence type="ECO:0000256" key="8">
    <source>
        <dbReference type="ARBA" id="ARBA00022968"/>
    </source>
</evidence>
<evidence type="ECO:0000256" key="10">
    <source>
        <dbReference type="ARBA" id="ARBA00049183"/>
    </source>
</evidence>